<organism evidence="3 4">
    <name type="scientific">Rubrivirga marina</name>
    <dbReference type="NCBI Taxonomy" id="1196024"/>
    <lineage>
        <taxon>Bacteria</taxon>
        <taxon>Pseudomonadati</taxon>
        <taxon>Rhodothermota</taxon>
        <taxon>Rhodothermia</taxon>
        <taxon>Rhodothermales</taxon>
        <taxon>Rubricoccaceae</taxon>
        <taxon>Rubrivirga</taxon>
    </lineage>
</organism>
<comment type="caution">
    <text evidence="3">The sequence shown here is derived from an EMBL/GenBank/DDBJ whole genome shotgun (WGS) entry which is preliminary data.</text>
</comment>
<accession>A0A271IZG2</accession>
<gene>
    <name evidence="3" type="ORF">BSZ37_07885</name>
</gene>
<name>A0A271IZG2_9BACT</name>
<dbReference type="OrthoDB" id="7605626at2"/>
<dbReference type="InterPro" id="IPR010359">
    <property type="entry name" value="IrrE_HExxH"/>
</dbReference>
<feature type="domain" description="N-terminal" evidence="2">
    <location>
        <begin position="61"/>
        <end position="112"/>
    </location>
</feature>
<feature type="domain" description="IrrE N-terminal-like" evidence="1">
    <location>
        <begin position="182"/>
        <end position="251"/>
    </location>
</feature>
<dbReference type="InterPro" id="IPR013610">
    <property type="entry name" value="ArdC_N"/>
</dbReference>
<proteinExistence type="predicted"/>
<keyword evidence="4" id="KW-1185">Reference proteome</keyword>
<evidence type="ECO:0000313" key="4">
    <source>
        <dbReference type="Proteomes" id="UP000216339"/>
    </source>
</evidence>
<reference evidence="3 4" key="1">
    <citation type="submission" date="2016-11" db="EMBL/GenBank/DDBJ databases">
        <title>Study of marine rhodopsin-containing bacteria.</title>
        <authorList>
            <person name="Yoshizawa S."/>
            <person name="Kumagai Y."/>
            <person name="Kogure K."/>
        </authorList>
    </citation>
    <scope>NUCLEOTIDE SEQUENCE [LARGE SCALE GENOMIC DNA]</scope>
    <source>
        <strain evidence="3 4">SAORIC-28</strain>
    </source>
</reference>
<dbReference type="Proteomes" id="UP000216339">
    <property type="component" value="Unassembled WGS sequence"/>
</dbReference>
<sequence length="304" mass="33176">MTKNTPAPNQLALGLTTPVLSAAQRDARPDRQTRLDAAKAVLARGLAGVRDDPKALEAYLAFRARFHDYSPRNTMLIFLQRPTAKYCMGFRSWTKHGRRVRKGERGITVLAPILRRPTTEEVAVGHDPDDRVPAGFRTATTFDYLQTEATRDDALVYTPPIPRLDADGPDGLLARLEATARALGYTVTYTEAGYADGRCRFADRVIQVRPQLSGSDQCAALCHELAHAVAHTGDRETTRASKELQAEGAAYVALAALGLDTARASLPYLKGWGDDERMAAELDAIDRIAGRLLALVDHATKVPS</sequence>
<dbReference type="Pfam" id="PF06114">
    <property type="entry name" value="Peptidase_M78"/>
    <property type="match status" value="1"/>
</dbReference>
<protein>
    <submittedName>
        <fullName evidence="3">Uncharacterized protein</fullName>
    </submittedName>
</protein>
<dbReference type="AlphaFoldDB" id="A0A271IZG2"/>
<dbReference type="Pfam" id="PF08401">
    <property type="entry name" value="ArdcN"/>
    <property type="match status" value="1"/>
</dbReference>
<evidence type="ECO:0000259" key="2">
    <source>
        <dbReference type="Pfam" id="PF08401"/>
    </source>
</evidence>
<evidence type="ECO:0000313" key="3">
    <source>
        <dbReference type="EMBL" id="PAP76368.1"/>
    </source>
</evidence>
<dbReference type="RefSeq" id="WP_095510023.1">
    <property type="nucleotide sequence ID" value="NZ_MQWD01000001.1"/>
</dbReference>
<evidence type="ECO:0000259" key="1">
    <source>
        <dbReference type="Pfam" id="PF06114"/>
    </source>
</evidence>
<dbReference type="EMBL" id="MQWD01000001">
    <property type="protein sequence ID" value="PAP76368.1"/>
    <property type="molecule type" value="Genomic_DNA"/>
</dbReference>
<dbReference type="GO" id="GO:0003697">
    <property type="term" value="F:single-stranded DNA binding"/>
    <property type="evidence" value="ECO:0007669"/>
    <property type="project" value="InterPro"/>
</dbReference>